<dbReference type="EMBL" id="CP016545">
    <property type="protein sequence ID" value="ANU06351.1"/>
    <property type="molecule type" value="Genomic_DNA"/>
</dbReference>
<evidence type="ECO:0000313" key="3">
    <source>
        <dbReference type="Proteomes" id="UP000092698"/>
    </source>
</evidence>
<feature type="transmembrane region" description="Helical" evidence="1">
    <location>
        <begin position="89"/>
        <end position="111"/>
    </location>
</feature>
<dbReference type="RefSeq" id="WP_067784376.1">
    <property type="nucleotide sequence ID" value="NZ_CP016545.1"/>
</dbReference>
<accession>A0A1C7D4V3</accession>
<name>A0A1C7D4V3_9SPHN</name>
<dbReference type="KEGG" id="anh:A6F65_00023"/>
<dbReference type="PANTHER" id="PTHR33802:SF1">
    <property type="entry name" value="XK-RELATED PROTEIN"/>
    <property type="match status" value="1"/>
</dbReference>
<feature type="transmembrane region" description="Helical" evidence="1">
    <location>
        <begin position="237"/>
        <end position="256"/>
    </location>
</feature>
<keyword evidence="1" id="KW-1133">Transmembrane helix</keyword>
<keyword evidence="1" id="KW-0472">Membrane</keyword>
<feature type="transmembrane region" description="Helical" evidence="1">
    <location>
        <begin position="183"/>
        <end position="205"/>
    </location>
</feature>
<dbReference type="Proteomes" id="UP000092698">
    <property type="component" value="Chromosome"/>
</dbReference>
<proteinExistence type="predicted"/>
<dbReference type="OrthoDB" id="5189031at2"/>
<evidence type="ECO:0000313" key="2">
    <source>
        <dbReference type="EMBL" id="ANU06351.1"/>
    </source>
</evidence>
<feature type="transmembrane region" description="Helical" evidence="1">
    <location>
        <begin position="212"/>
        <end position="231"/>
    </location>
</feature>
<protein>
    <recommendedName>
        <fullName evidence="4">TspO/MBR family protein</fullName>
    </recommendedName>
</protein>
<organism evidence="2 3">
    <name type="scientific">Paraurantiacibacter namhicola</name>
    <dbReference type="NCBI Taxonomy" id="645517"/>
    <lineage>
        <taxon>Bacteria</taxon>
        <taxon>Pseudomonadati</taxon>
        <taxon>Pseudomonadota</taxon>
        <taxon>Alphaproteobacteria</taxon>
        <taxon>Sphingomonadales</taxon>
        <taxon>Erythrobacteraceae</taxon>
        <taxon>Paraurantiacibacter</taxon>
    </lineage>
</organism>
<keyword evidence="3" id="KW-1185">Reference proteome</keyword>
<evidence type="ECO:0000256" key="1">
    <source>
        <dbReference type="SAM" id="Phobius"/>
    </source>
</evidence>
<reference evidence="2 3" key="1">
    <citation type="submission" date="2016-07" db="EMBL/GenBank/DDBJ databases">
        <title>Complete genome sequence of Altererythrobacter namhicola JCM 16345T, containing esterase-encoding genes.</title>
        <authorList>
            <person name="Cheng H."/>
            <person name="Wu Y.-H."/>
            <person name="Jian S.-L."/>
            <person name="Huo Y.-Y."/>
            <person name="Wang C.-S."/>
            <person name="Xu X.-W."/>
        </authorList>
    </citation>
    <scope>NUCLEOTIDE SEQUENCE [LARGE SCALE GENOMIC DNA]</scope>
    <source>
        <strain evidence="2 3">JCM 16345</strain>
    </source>
</reference>
<dbReference type="AlphaFoldDB" id="A0A1C7D4V3"/>
<keyword evidence="1" id="KW-0812">Transmembrane</keyword>
<feature type="transmembrane region" description="Helical" evidence="1">
    <location>
        <begin position="117"/>
        <end position="138"/>
    </location>
</feature>
<dbReference type="STRING" id="645517.A6F65_00023"/>
<evidence type="ECO:0008006" key="4">
    <source>
        <dbReference type="Google" id="ProtNLM"/>
    </source>
</evidence>
<dbReference type="PANTHER" id="PTHR33802">
    <property type="entry name" value="SI:CH211-161H7.5-RELATED"/>
    <property type="match status" value="1"/>
</dbReference>
<feature type="transmembrane region" description="Helical" evidence="1">
    <location>
        <begin position="12"/>
        <end position="30"/>
    </location>
</feature>
<gene>
    <name evidence="2" type="ORF">A6F65_00023</name>
</gene>
<feature type="transmembrane region" description="Helical" evidence="1">
    <location>
        <begin position="150"/>
        <end position="171"/>
    </location>
</feature>
<feature type="transmembrane region" description="Helical" evidence="1">
    <location>
        <begin position="50"/>
        <end position="77"/>
    </location>
</feature>
<sequence>MSQHAATPSDYLRQFAVIIGAIAGPLGSAWPGLAGTGRTISEQSDASDTWLVPLGLAFSIWGPIFIGLACYAVLHALPSRRTMEIHRRTGWWAALGMVLSGVWAIAASYLPVETSHWVTPFILTALALSACLAMVRLSRAWSELGGAERWAAWLPLSLFAGWTSLAMFINWEQAFIGPLDMGVPHIATSLLLLAAAVGFVAWNLVRCGGNRAYIVPPIWGLALLVMARLQGDPRIETLAIAAAVGLLLVALADWGARRRT</sequence>